<feature type="region of interest" description="Disordered" evidence="1">
    <location>
        <begin position="491"/>
        <end position="542"/>
    </location>
</feature>
<reference evidence="3" key="1">
    <citation type="submission" date="2018-05" db="EMBL/GenBank/DDBJ databases">
        <title>Draft genome sequence of Stemphylium lycopersici strain CIDEFI 213.</title>
        <authorList>
            <person name="Medina R."/>
            <person name="Franco M.E.E."/>
            <person name="Lucentini C.G."/>
            <person name="Saparrat M.C.N."/>
            <person name="Balatti P.A."/>
        </authorList>
    </citation>
    <scope>NUCLEOTIDE SEQUENCE [LARGE SCALE GENOMIC DNA]</scope>
    <source>
        <strain evidence="3">CIDEFI 213</strain>
    </source>
</reference>
<evidence type="ECO:0000313" key="2">
    <source>
        <dbReference type="EMBL" id="RAR11794.1"/>
    </source>
</evidence>
<feature type="compositionally biased region" description="Acidic residues" evidence="1">
    <location>
        <begin position="505"/>
        <end position="542"/>
    </location>
</feature>
<dbReference type="Proteomes" id="UP000249619">
    <property type="component" value="Unassembled WGS sequence"/>
</dbReference>
<accession>A0A364N4J5</accession>
<proteinExistence type="predicted"/>
<evidence type="ECO:0000256" key="1">
    <source>
        <dbReference type="SAM" id="MobiDB-lite"/>
    </source>
</evidence>
<dbReference type="AlphaFoldDB" id="A0A364N4J5"/>
<organism evidence="2 3">
    <name type="scientific">Stemphylium lycopersici</name>
    <name type="common">Tomato gray leaf spot disease fungus</name>
    <name type="synonym">Thyrospora lycopersici</name>
    <dbReference type="NCBI Taxonomy" id="183478"/>
    <lineage>
        <taxon>Eukaryota</taxon>
        <taxon>Fungi</taxon>
        <taxon>Dikarya</taxon>
        <taxon>Ascomycota</taxon>
        <taxon>Pezizomycotina</taxon>
        <taxon>Dothideomycetes</taxon>
        <taxon>Pleosporomycetidae</taxon>
        <taxon>Pleosporales</taxon>
        <taxon>Pleosporineae</taxon>
        <taxon>Pleosporaceae</taxon>
        <taxon>Stemphylium</taxon>
    </lineage>
</organism>
<evidence type="ECO:0000313" key="3">
    <source>
        <dbReference type="Proteomes" id="UP000249619"/>
    </source>
</evidence>
<name>A0A364N4J5_STELY</name>
<keyword evidence="3" id="KW-1185">Reference proteome</keyword>
<sequence>MDSDFFDDGGADGWDSGTQFPPYYFANGAQDQFSNQMVSHNELHNPFQGAYYHPRPQMAPHAVVQDSQQMPPMQNAVTVVESQSSFADTNKSTILTTTECPHEKMMQELDKFTNNMTQFATTMNARITKAEYERDIMRTALHQAGISPPVPQTAPQFGNRHSRYRDANDTRFTTPVTPTKQVPVDIQQPYYSAPSNAKDETAFGTKLAGVKKQKTERTRARKDLKIKVPGKSPCPRNMAGIPTPMSKTGSAHATRTLSFSTPTSIVDTSPLTPGRIGPSAPTSGRSTNSMNGKRKNHNLEKQLPASNALIPLLPLTDTEIIVYFFQSLVRPVVSLRLYARNWGPAHIVDVLNAHRTIAGGYLRNTASVKCTTAIKKGRRRYGDSWAERLRDVFADADDLHATDLMQLRPDEVEAATDFLVRDLTAGLKMHPEEGVDGGVFTRCVKWCVENEAGYTLRNVHELALALRTGVEPLVLETPVQFREGGRMAVGRGAATREMQQQEMVVVEEEESDDDDDDDADDDNQAEEGEAGAEEDESEQTDG</sequence>
<feature type="region of interest" description="Disordered" evidence="1">
    <location>
        <begin position="227"/>
        <end position="295"/>
    </location>
</feature>
<gene>
    <name evidence="2" type="ORF">DDE83_004391</name>
</gene>
<dbReference type="EMBL" id="QGDH01000054">
    <property type="protein sequence ID" value="RAR11794.1"/>
    <property type="molecule type" value="Genomic_DNA"/>
</dbReference>
<comment type="caution">
    <text evidence="2">The sequence shown here is derived from an EMBL/GenBank/DDBJ whole genome shotgun (WGS) entry which is preliminary data.</text>
</comment>
<feature type="compositionally biased region" description="Polar residues" evidence="1">
    <location>
        <begin position="280"/>
        <end position="291"/>
    </location>
</feature>
<protein>
    <submittedName>
        <fullName evidence="2">Uncharacterized protein</fullName>
    </submittedName>
</protein>
<feature type="compositionally biased region" description="Polar residues" evidence="1">
    <location>
        <begin position="245"/>
        <end position="271"/>
    </location>
</feature>